<dbReference type="STRING" id="1682113.A7U43_15020"/>
<evidence type="ECO:0000313" key="2">
    <source>
        <dbReference type="EMBL" id="ANE80441.1"/>
    </source>
</evidence>
<evidence type="ECO:0000313" key="3">
    <source>
        <dbReference type="Proteomes" id="UP000077143"/>
    </source>
</evidence>
<organism evidence="2 3">
    <name type="scientific">Mycobacterium adipatum</name>
    <dbReference type="NCBI Taxonomy" id="1682113"/>
    <lineage>
        <taxon>Bacteria</taxon>
        <taxon>Bacillati</taxon>
        <taxon>Actinomycetota</taxon>
        <taxon>Actinomycetes</taxon>
        <taxon>Mycobacteriales</taxon>
        <taxon>Mycobacteriaceae</taxon>
        <taxon>Mycobacterium</taxon>
    </lineage>
</organism>
<dbReference type="Proteomes" id="UP000077143">
    <property type="component" value="Chromosome"/>
</dbReference>
<protein>
    <recommendedName>
        <fullName evidence="4">Alanine and proline-rich secreted protein Apa</fullName>
    </recommendedName>
</protein>
<keyword evidence="3" id="KW-1185">Reference proteome</keyword>
<reference evidence="2 3" key="1">
    <citation type="submission" date="2016-05" db="EMBL/GenBank/DDBJ databases">
        <title>Complete genome sequence of a phthalic acid esters degrading Mycobacterium sp. YC-RL4.</title>
        <authorList>
            <person name="Ren L."/>
            <person name="Fan S."/>
            <person name="Ruth N."/>
            <person name="Jia Y."/>
            <person name="Wang J."/>
            <person name="Qiao C."/>
        </authorList>
    </citation>
    <scope>NUCLEOTIDE SEQUENCE [LARGE SCALE GENOMIC DNA]</scope>
    <source>
        <strain evidence="2 3">YC-RL4</strain>
    </source>
</reference>
<evidence type="ECO:0000256" key="1">
    <source>
        <dbReference type="SAM" id="SignalP"/>
    </source>
</evidence>
<feature type="chain" id="PRO_5008002235" description="Alanine and proline-rich secreted protein Apa" evidence="1">
    <location>
        <begin position="32"/>
        <end position="90"/>
    </location>
</feature>
<proteinExistence type="predicted"/>
<dbReference type="AlphaFoldDB" id="A0A172UMZ0"/>
<gene>
    <name evidence="2" type="ORF">A7U43_15020</name>
</gene>
<keyword evidence="1" id="KW-0732">Signal</keyword>
<evidence type="ECO:0008006" key="4">
    <source>
        <dbReference type="Google" id="ProtNLM"/>
    </source>
</evidence>
<dbReference type="EMBL" id="CP015596">
    <property type="protein sequence ID" value="ANE80441.1"/>
    <property type="molecule type" value="Genomic_DNA"/>
</dbReference>
<dbReference type="KEGG" id="madi:A7U43_15020"/>
<sequence length="90" mass="8763">MQIPRARGHIGGTLTAALTGASIAFATPAQAAPEGPDTGTETTVEQASEATLVDIGPLGAAPMARARVAGVPPGLAPLRPTANVIVVGIG</sequence>
<name>A0A172UMZ0_9MYCO</name>
<accession>A0A172UMZ0</accession>
<feature type="signal peptide" evidence="1">
    <location>
        <begin position="1"/>
        <end position="31"/>
    </location>
</feature>